<protein>
    <submittedName>
        <fullName evidence="1">Uncharacterized protein</fullName>
    </submittedName>
</protein>
<keyword evidence="2" id="KW-1185">Reference proteome</keyword>
<organism evidence="1 2">
    <name type="scientific">Alligator mississippiensis</name>
    <name type="common">American alligator</name>
    <dbReference type="NCBI Taxonomy" id="8496"/>
    <lineage>
        <taxon>Eukaryota</taxon>
        <taxon>Metazoa</taxon>
        <taxon>Chordata</taxon>
        <taxon>Craniata</taxon>
        <taxon>Vertebrata</taxon>
        <taxon>Euteleostomi</taxon>
        <taxon>Archelosauria</taxon>
        <taxon>Archosauria</taxon>
        <taxon>Crocodylia</taxon>
        <taxon>Alligatoridae</taxon>
        <taxon>Alligatorinae</taxon>
        <taxon>Alligator</taxon>
    </lineage>
</organism>
<sequence length="111" mass="12659">MAMPEEPGQQPQHSSEWPSSTFLQCMLLEGLLEFIGSGGRRVQKARKMWKLQICHEQSSCGCGLQCMAKFQAQCMKEWDKSYCDPWPPGIDPCLKYSRALQRFLQQAVTVS</sequence>
<proteinExistence type="predicted"/>
<evidence type="ECO:0000313" key="1">
    <source>
        <dbReference type="EMBL" id="KYO27677.1"/>
    </source>
</evidence>
<dbReference type="EMBL" id="AKHW03005127">
    <property type="protein sequence ID" value="KYO27677.1"/>
    <property type="molecule type" value="Genomic_DNA"/>
</dbReference>
<comment type="caution">
    <text evidence="1">The sequence shown here is derived from an EMBL/GenBank/DDBJ whole genome shotgun (WGS) entry which is preliminary data.</text>
</comment>
<name>A0A151MT43_ALLMI</name>
<dbReference type="AlphaFoldDB" id="A0A151MT43"/>
<reference evidence="1 2" key="1">
    <citation type="journal article" date="2012" name="Genome Biol.">
        <title>Sequencing three crocodilian genomes to illuminate the evolution of archosaurs and amniotes.</title>
        <authorList>
            <person name="St John J.A."/>
            <person name="Braun E.L."/>
            <person name="Isberg S.R."/>
            <person name="Miles L.G."/>
            <person name="Chong A.Y."/>
            <person name="Gongora J."/>
            <person name="Dalzell P."/>
            <person name="Moran C."/>
            <person name="Bed'hom B."/>
            <person name="Abzhanov A."/>
            <person name="Burgess S.C."/>
            <person name="Cooksey A.M."/>
            <person name="Castoe T.A."/>
            <person name="Crawford N.G."/>
            <person name="Densmore L.D."/>
            <person name="Drew J.C."/>
            <person name="Edwards S.V."/>
            <person name="Faircloth B.C."/>
            <person name="Fujita M.K."/>
            <person name="Greenwold M.J."/>
            <person name="Hoffmann F.G."/>
            <person name="Howard J.M."/>
            <person name="Iguchi T."/>
            <person name="Janes D.E."/>
            <person name="Khan S.Y."/>
            <person name="Kohno S."/>
            <person name="de Koning A.J."/>
            <person name="Lance S.L."/>
            <person name="McCarthy F.M."/>
            <person name="McCormack J.E."/>
            <person name="Merchant M.E."/>
            <person name="Peterson D.G."/>
            <person name="Pollock D.D."/>
            <person name="Pourmand N."/>
            <person name="Raney B.J."/>
            <person name="Roessler K.A."/>
            <person name="Sanford J.R."/>
            <person name="Sawyer R.H."/>
            <person name="Schmidt C.J."/>
            <person name="Triplett E.W."/>
            <person name="Tuberville T.D."/>
            <person name="Venegas-Anaya M."/>
            <person name="Howard J.T."/>
            <person name="Jarvis E.D."/>
            <person name="Guillette L.J.Jr."/>
            <person name="Glenn T.C."/>
            <person name="Green R.E."/>
            <person name="Ray D.A."/>
        </authorList>
    </citation>
    <scope>NUCLEOTIDE SEQUENCE [LARGE SCALE GENOMIC DNA]</scope>
    <source>
        <strain evidence="1">KSC_2009_1</strain>
    </source>
</reference>
<dbReference type="Proteomes" id="UP000050525">
    <property type="component" value="Unassembled WGS sequence"/>
</dbReference>
<accession>A0A151MT43</accession>
<evidence type="ECO:0000313" key="2">
    <source>
        <dbReference type="Proteomes" id="UP000050525"/>
    </source>
</evidence>
<gene>
    <name evidence="1" type="ORF">Y1Q_0005238</name>
</gene>